<keyword evidence="2" id="KW-1185">Reference proteome</keyword>
<accession>A0ACA9SVG5</accession>
<name>A0ACA9SVG5_9GLOM</name>
<gene>
    <name evidence="1" type="ORF">RPERSI_LOCUS35357</name>
</gene>
<evidence type="ECO:0000313" key="2">
    <source>
        <dbReference type="Proteomes" id="UP000789920"/>
    </source>
</evidence>
<organism evidence="1 2">
    <name type="scientific">Racocetra persica</name>
    <dbReference type="NCBI Taxonomy" id="160502"/>
    <lineage>
        <taxon>Eukaryota</taxon>
        <taxon>Fungi</taxon>
        <taxon>Fungi incertae sedis</taxon>
        <taxon>Mucoromycota</taxon>
        <taxon>Glomeromycotina</taxon>
        <taxon>Glomeromycetes</taxon>
        <taxon>Diversisporales</taxon>
        <taxon>Gigasporaceae</taxon>
        <taxon>Racocetra</taxon>
    </lineage>
</organism>
<reference evidence="1" key="1">
    <citation type="submission" date="2021-06" db="EMBL/GenBank/DDBJ databases">
        <authorList>
            <person name="Kallberg Y."/>
            <person name="Tangrot J."/>
            <person name="Rosling A."/>
        </authorList>
    </citation>
    <scope>NUCLEOTIDE SEQUENCE</scope>
    <source>
        <strain evidence="1">MA461A</strain>
    </source>
</reference>
<protein>
    <submittedName>
        <fullName evidence="1">4975_t:CDS:1</fullName>
    </submittedName>
</protein>
<feature type="non-terminal residue" evidence="1">
    <location>
        <position position="1"/>
    </location>
</feature>
<dbReference type="EMBL" id="CAJVQC010162922">
    <property type="protein sequence ID" value="CAG8848915.1"/>
    <property type="molecule type" value="Genomic_DNA"/>
</dbReference>
<dbReference type="Proteomes" id="UP000789920">
    <property type="component" value="Unassembled WGS sequence"/>
</dbReference>
<proteinExistence type="predicted"/>
<comment type="caution">
    <text evidence="1">The sequence shown here is derived from an EMBL/GenBank/DDBJ whole genome shotgun (WGS) entry which is preliminary data.</text>
</comment>
<evidence type="ECO:0000313" key="1">
    <source>
        <dbReference type="EMBL" id="CAG8848915.1"/>
    </source>
</evidence>
<sequence length="162" mass="17732">QENTGGDTVAPASTAVYIKKISRVENEATGINYLEQAIKALPSNALKKSSTTIDIPMGSYTQQIIGFNSSGSLDTGQKGDKLTIKLNGTNLSVRVHGKSIKREFIETKVKGREIGPAELETREEETEEPMEEEIDIDNLEMEEPEGEIGDLTGELEEESETE</sequence>